<dbReference type="EMBL" id="DS572712">
    <property type="protein sequence ID" value="EGY16631.1"/>
    <property type="molecule type" value="Genomic_DNA"/>
</dbReference>
<feature type="compositionally biased region" description="Acidic residues" evidence="1">
    <location>
        <begin position="127"/>
        <end position="146"/>
    </location>
</feature>
<reference evidence="2 3" key="1">
    <citation type="submission" date="2008-03" db="EMBL/GenBank/DDBJ databases">
        <title>The Genome Sequence of Verticillium dahliae VdLs.17.</title>
        <authorList>
            <consortium name="The Broad Institute Genome Sequencing Platform"/>
            <person name="Ma L.-J.J."/>
            <person name="Klosterman S.J."/>
            <person name="Subbarao K."/>
            <person name="Dobinson K."/>
            <person name="Veronese P."/>
            <person name="Kang S."/>
            <person name="Gold S.E."/>
            <person name="Young S."/>
            <person name="Jaffe D."/>
            <person name="Gnerre S."/>
            <person name="Berlin A."/>
            <person name="Heiman D."/>
            <person name="Hepburn T."/>
            <person name="Sykes S."/>
            <person name="Alvarado L."/>
            <person name="Kodira C.D."/>
            <person name="Lander E."/>
            <person name="Galagan J."/>
            <person name="Nusbaum C."/>
            <person name="Birren B."/>
        </authorList>
    </citation>
    <scope>NUCLEOTIDE SEQUENCE [LARGE SCALE GENOMIC DNA]</scope>
    <source>
        <strain evidence="3">VdLs.17 / ATCC MYA-4575 / FGSC 10137</strain>
    </source>
</reference>
<keyword evidence="3" id="KW-1185">Reference proteome</keyword>
<dbReference type="InParanoid" id="G2XCB3"/>
<dbReference type="RefSeq" id="XP_009650856.1">
    <property type="nucleotide sequence ID" value="XM_009652561.1"/>
</dbReference>
<organism evidence="2 3">
    <name type="scientific">Verticillium dahliae (strain VdLs.17 / ATCC MYA-4575 / FGSC 10137)</name>
    <name type="common">Verticillium wilt</name>
    <dbReference type="NCBI Taxonomy" id="498257"/>
    <lineage>
        <taxon>Eukaryota</taxon>
        <taxon>Fungi</taxon>
        <taxon>Dikarya</taxon>
        <taxon>Ascomycota</taxon>
        <taxon>Pezizomycotina</taxon>
        <taxon>Sordariomycetes</taxon>
        <taxon>Hypocreomycetidae</taxon>
        <taxon>Glomerellales</taxon>
        <taxon>Plectosphaerellaceae</taxon>
        <taxon>Verticillium</taxon>
    </lineage>
</organism>
<proteinExistence type="predicted"/>
<feature type="region of interest" description="Disordered" evidence="1">
    <location>
        <begin position="1"/>
        <end position="39"/>
    </location>
</feature>
<name>G2XCB3_VERDV</name>
<dbReference type="AlphaFoldDB" id="G2XCB3"/>
<feature type="region of interest" description="Disordered" evidence="1">
    <location>
        <begin position="108"/>
        <end position="254"/>
    </location>
</feature>
<gene>
    <name evidence="2" type="ORF">VDAG_07795</name>
</gene>
<dbReference type="eggNOG" id="ENOG502SXT0">
    <property type="taxonomic scope" value="Eukaryota"/>
</dbReference>
<evidence type="ECO:0000313" key="3">
    <source>
        <dbReference type="Proteomes" id="UP000001611"/>
    </source>
</evidence>
<protein>
    <submittedName>
        <fullName evidence="2">Uncharacterized protein</fullName>
    </submittedName>
</protein>
<evidence type="ECO:0000256" key="1">
    <source>
        <dbReference type="SAM" id="MobiDB-lite"/>
    </source>
</evidence>
<dbReference type="GeneID" id="20709258"/>
<sequence>MTKDENGRGSPGGSLPRALMTLPKSPGCSSCRSPDQRHGRRLWAHAAGAPRTELDGGHWFSRFENQREMDRLVALEDNRSHYGRHENVAWRPPGPTKYAFSVQDTVARGLGRDGDDTMSTRKRKQEEEEELVSLPEDDDGEEEEEVPTTKPEAVKGPRRRKRRRRRMTKIPRAKRTSPKQRTALMTDAVEKDEDAEEEEEEGDAEDEEADADDALNGIKEAAADVPDKTVKATDAAPEANGDAKAVAADGDDKE</sequence>
<evidence type="ECO:0000313" key="2">
    <source>
        <dbReference type="EMBL" id="EGY16631.1"/>
    </source>
</evidence>
<dbReference type="KEGG" id="vda:VDAG_07795"/>
<feature type="compositionally biased region" description="Basic residues" evidence="1">
    <location>
        <begin position="156"/>
        <end position="178"/>
    </location>
</feature>
<dbReference type="HOGENOM" id="CLU_1094992_0_0_1"/>
<feature type="compositionally biased region" description="Basic and acidic residues" evidence="1">
    <location>
        <begin position="110"/>
        <end position="119"/>
    </location>
</feature>
<accession>G2XCB3</accession>
<dbReference type="Proteomes" id="UP000001611">
    <property type="component" value="Chromosome 2"/>
</dbReference>
<feature type="compositionally biased region" description="Acidic residues" evidence="1">
    <location>
        <begin position="190"/>
        <end position="213"/>
    </location>
</feature>
<feature type="compositionally biased region" description="Basic and acidic residues" evidence="1">
    <location>
        <begin position="221"/>
        <end position="231"/>
    </location>
</feature>